<proteinExistence type="predicted"/>
<name>A0A7J8QPU5_GOSRA</name>
<comment type="caution">
    <text evidence="2">The sequence shown here is derived from an EMBL/GenBank/DDBJ whole genome shotgun (WGS) entry which is preliminary data.</text>
</comment>
<dbReference type="EMBL" id="JABEZZ010000013">
    <property type="protein sequence ID" value="MBA0603206.1"/>
    <property type="molecule type" value="Genomic_DNA"/>
</dbReference>
<organism evidence="2 3">
    <name type="scientific">Gossypium raimondii</name>
    <name type="common">Peruvian cotton</name>
    <name type="synonym">Gossypium klotzschianum subsp. raimondii</name>
    <dbReference type="NCBI Taxonomy" id="29730"/>
    <lineage>
        <taxon>Eukaryota</taxon>
        <taxon>Viridiplantae</taxon>
        <taxon>Streptophyta</taxon>
        <taxon>Embryophyta</taxon>
        <taxon>Tracheophyta</taxon>
        <taxon>Spermatophyta</taxon>
        <taxon>Magnoliopsida</taxon>
        <taxon>eudicotyledons</taxon>
        <taxon>Gunneridae</taxon>
        <taxon>Pentapetalae</taxon>
        <taxon>rosids</taxon>
        <taxon>malvids</taxon>
        <taxon>Malvales</taxon>
        <taxon>Malvaceae</taxon>
        <taxon>Malvoideae</taxon>
        <taxon>Gossypium</taxon>
    </lineage>
</organism>
<sequence length="89" mass="10000">MPLALTSSFAFNPFLMALHIVEMILDSVKMVLSNILYVHDEKFNQPIFHCNNISGHVESVRKIVNRHLLSNSPAVCSVVPENLDCTNFS</sequence>
<evidence type="ECO:0000313" key="2">
    <source>
        <dbReference type="EMBL" id="MBA0603206.1"/>
    </source>
</evidence>
<dbReference type="Proteomes" id="UP000593578">
    <property type="component" value="Unassembled WGS sequence"/>
</dbReference>
<evidence type="ECO:0000313" key="3">
    <source>
        <dbReference type="Proteomes" id="UP000593578"/>
    </source>
</evidence>
<reference evidence="2 3" key="1">
    <citation type="journal article" date="2019" name="Genome Biol. Evol.">
        <title>Insights into the evolution of the New World diploid cottons (Gossypium, subgenus Houzingenia) based on genome sequencing.</title>
        <authorList>
            <person name="Grover C.E."/>
            <person name="Arick M.A. 2nd"/>
            <person name="Thrash A."/>
            <person name="Conover J.L."/>
            <person name="Sanders W.S."/>
            <person name="Peterson D.G."/>
            <person name="Frelichowski J.E."/>
            <person name="Scheffler J.A."/>
            <person name="Scheffler B.E."/>
            <person name="Wendel J.F."/>
        </authorList>
    </citation>
    <scope>NUCLEOTIDE SEQUENCE [LARGE SCALE GENOMIC DNA]</scope>
    <source>
        <strain evidence="2">8</strain>
        <tissue evidence="2">Leaf</tissue>
    </source>
</reference>
<accession>A0A7J8QPU5</accession>
<gene>
    <name evidence="2" type="ORF">Gorai_003359</name>
</gene>
<keyword evidence="1" id="KW-0732">Signal</keyword>
<dbReference type="AlphaFoldDB" id="A0A7J8QPU5"/>
<feature type="chain" id="PRO_5029634006" evidence="1">
    <location>
        <begin position="18"/>
        <end position="89"/>
    </location>
</feature>
<feature type="signal peptide" evidence="1">
    <location>
        <begin position="1"/>
        <end position="17"/>
    </location>
</feature>
<evidence type="ECO:0000256" key="1">
    <source>
        <dbReference type="SAM" id="SignalP"/>
    </source>
</evidence>
<protein>
    <submittedName>
        <fullName evidence="2">Uncharacterized protein</fullName>
    </submittedName>
</protein>